<dbReference type="SUPFAM" id="SSF55729">
    <property type="entry name" value="Acyl-CoA N-acyltransferases (Nat)"/>
    <property type="match status" value="1"/>
</dbReference>
<dbReference type="Gene3D" id="3.40.630.30">
    <property type="match status" value="1"/>
</dbReference>
<keyword evidence="2" id="KW-0472">Membrane</keyword>
<dbReference type="PANTHER" id="PTHR13947">
    <property type="entry name" value="GNAT FAMILY N-ACETYLTRANSFERASE"/>
    <property type="match status" value="1"/>
</dbReference>
<dbReference type="AlphaFoldDB" id="A0A8B9TEY0"/>
<reference evidence="4" key="1">
    <citation type="submission" date="2019-08" db="EMBL/GenBank/DDBJ databases">
        <title>Three high-quality genomes provides insights into domestication of ducks.</title>
        <authorList>
            <person name="Hou Z.C."/>
            <person name="Zhu F."/>
            <person name="Yin Z.T."/>
            <person name="Zhang F."/>
        </authorList>
    </citation>
    <scope>NUCLEOTIDE SEQUENCE [LARGE SCALE GENOMIC DNA]</scope>
</reference>
<dbReference type="CDD" id="cd04301">
    <property type="entry name" value="NAT_SF"/>
    <property type="match status" value="1"/>
</dbReference>
<dbReference type="PANTHER" id="PTHR13947:SF60">
    <property type="entry name" value="N-ACETYLTRANSFERASE DOMAIN-CONTAINING PROTEIN"/>
    <property type="match status" value="1"/>
</dbReference>
<dbReference type="GO" id="GO:0008080">
    <property type="term" value="F:N-acetyltransferase activity"/>
    <property type="evidence" value="ECO:0007669"/>
    <property type="project" value="InterPro"/>
</dbReference>
<evidence type="ECO:0000259" key="3">
    <source>
        <dbReference type="PROSITE" id="PS51186"/>
    </source>
</evidence>
<organism evidence="4 5">
    <name type="scientific">Anas platyrhynchos</name>
    <name type="common">Mallard</name>
    <name type="synonym">Anas boschas</name>
    <dbReference type="NCBI Taxonomy" id="8839"/>
    <lineage>
        <taxon>Eukaryota</taxon>
        <taxon>Metazoa</taxon>
        <taxon>Chordata</taxon>
        <taxon>Craniata</taxon>
        <taxon>Vertebrata</taxon>
        <taxon>Euteleostomi</taxon>
        <taxon>Archelosauria</taxon>
        <taxon>Archosauria</taxon>
        <taxon>Dinosauria</taxon>
        <taxon>Saurischia</taxon>
        <taxon>Theropoda</taxon>
        <taxon>Coelurosauria</taxon>
        <taxon>Aves</taxon>
        <taxon>Neognathae</taxon>
        <taxon>Galloanserae</taxon>
        <taxon>Anseriformes</taxon>
        <taxon>Anatidae</taxon>
        <taxon>Anatinae</taxon>
        <taxon>Anas</taxon>
    </lineage>
</organism>
<keyword evidence="2" id="KW-1133">Transmembrane helix</keyword>
<evidence type="ECO:0000313" key="4">
    <source>
        <dbReference type="Ensembl" id="ENSAPLP00020019891.1"/>
    </source>
</evidence>
<evidence type="ECO:0000313" key="5">
    <source>
        <dbReference type="Proteomes" id="UP000694400"/>
    </source>
</evidence>
<reference evidence="4" key="2">
    <citation type="submission" date="2025-08" db="UniProtKB">
        <authorList>
            <consortium name="Ensembl"/>
        </authorList>
    </citation>
    <scope>IDENTIFICATION</scope>
</reference>
<dbReference type="Pfam" id="PF00583">
    <property type="entry name" value="Acetyltransf_1"/>
    <property type="match status" value="1"/>
</dbReference>
<dbReference type="Proteomes" id="UP000694400">
    <property type="component" value="Chromosome 4"/>
</dbReference>
<reference evidence="4" key="3">
    <citation type="submission" date="2025-09" db="UniProtKB">
        <authorList>
            <consortium name="Ensembl"/>
        </authorList>
    </citation>
    <scope>IDENTIFICATION</scope>
</reference>
<evidence type="ECO:0000256" key="2">
    <source>
        <dbReference type="SAM" id="Phobius"/>
    </source>
</evidence>
<dbReference type="PROSITE" id="PS51186">
    <property type="entry name" value="GNAT"/>
    <property type="match status" value="1"/>
</dbReference>
<name>A0A8B9TEY0_ANAPL</name>
<dbReference type="InterPro" id="IPR050769">
    <property type="entry name" value="NAT_camello-type"/>
</dbReference>
<accession>A0A8B9TEY0</accession>
<dbReference type="InterPro" id="IPR016181">
    <property type="entry name" value="Acyl_CoA_acyltransferase"/>
</dbReference>
<evidence type="ECO:0000256" key="1">
    <source>
        <dbReference type="ARBA" id="ARBA00022679"/>
    </source>
</evidence>
<dbReference type="Ensembl" id="ENSAPLT00020021497.1">
    <property type="protein sequence ID" value="ENSAPLP00020019891.1"/>
    <property type="gene ID" value="ENSAPLG00020014056.1"/>
</dbReference>
<feature type="transmembrane region" description="Helical" evidence="2">
    <location>
        <begin position="41"/>
        <end position="58"/>
    </location>
</feature>
<proteinExistence type="predicted"/>
<dbReference type="InterPro" id="IPR000182">
    <property type="entry name" value="GNAT_dom"/>
</dbReference>
<protein>
    <recommendedName>
        <fullName evidence="3">N-acetyltransferase domain-containing protein</fullName>
    </recommendedName>
</protein>
<keyword evidence="1" id="KW-0808">Transferase</keyword>
<keyword evidence="2" id="KW-0812">Transmembrane</keyword>
<feature type="domain" description="N-acetyltransferase" evidence="3">
    <location>
        <begin position="69"/>
        <end position="212"/>
    </location>
</feature>
<sequence length="246" mass="26775">MAGYRIRPYRDEDSEAVREVFATGMNEYAPALCLHVLRQPWVLLLLGCVFCLLLASSRSLLLPVLALTLLLALGRQLLGCAWSAYIERCLGDDLRDIRAAYMDIPGACFWVAEADERVVGTVGVRPAGDGGDSGGGELALKRMAVRKDYRGRGIAAALGRTALGFARQQRGCRAVVLNTVMLQHEARALYERLGFRRHRRYLLPTVYGRLGPMGVPRGRVLLPLPPCSAWGLGAAPAAPPPPQAVK</sequence>